<dbReference type="Proteomes" id="UP000244441">
    <property type="component" value="Chromosome"/>
</dbReference>
<dbReference type="GO" id="GO:0008713">
    <property type="term" value="F:ADP-heptose-lipopolysaccharide heptosyltransferase activity"/>
    <property type="evidence" value="ECO:0007669"/>
    <property type="project" value="TreeGrafter"/>
</dbReference>
<dbReference type="InterPro" id="IPR002201">
    <property type="entry name" value="Glyco_trans_9"/>
</dbReference>
<keyword evidence="2 3" id="KW-0808">Transferase</keyword>
<accession>A0A2S0VVL0</accession>
<dbReference type="AlphaFoldDB" id="A0A2S0VVL0"/>
<dbReference type="Pfam" id="PF01075">
    <property type="entry name" value="Glyco_transf_9"/>
    <property type="match status" value="1"/>
</dbReference>
<sequence>MVVSTKAPQHILIIRLSAIGDVIMASAIIPAIKRTYPQAKISWLVEPVAADLLAENPLIDNIIHLPRNEWRTLRKQRQYIPYLKSQLVFAKRLREHKFDWVLDMQGLVKSGIWAKVCRAERRISLGGKEGSHLLVNEVVPRIADAPRIGSEYLDLAHYVDLKVADFSMSVPFNRDTQQSAQTMLSAAGVKGRYIAISPFTTRAQKHWITQYWFELAQFLHQKYVLPIVILGGPQDKQQAEAMLKQMPKSTVNLAGQTRLLQAAAIIQQASVLIGVDTGLTHLGISQKTPTIAIFGSTLPYSDTSQPNAHVLHHKMPCSPCRRHPTCGAKFDCMRAIQPQDVFALTEQWLKIGG</sequence>
<dbReference type="KEGG" id="cate:C2869_18375"/>
<organism evidence="3 4">
    <name type="scientific">Saccharobesus litoralis</name>
    <dbReference type="NCBI Taxonomy" id="2172099"/>
    <lineage>
        <taxon>Bacteria</taxon>
        <taxon>Pseudomonadati</taxon>
        <taxon>Pseudomonadota</taxon>
        <taxon>Gammaproteobacteria</taxon>
        <taxon>Alteromonadales</taxon>
        <taxon>Alteromonadaceae</taxon>
        <taxon>Saccharobesus</taxon>
    </lineage>
</organism>
<dbReference type="CDD" id="cd03789">
    <property type="entry name" value="GT9_LPS_heptosyltransferase"/>
    <property type="match status" value="1"/>
</dbReference>
<evidence type="ECO:0000313" key="3">
    <source>
        <dbReference type="EMBL" id="AWB68257.1"/>
    </source>
</evidence>
<dbReference type="GO" id="GO:0005829">
    <property type="term" value="C:cytosol"/>
    <property type="evidence" value="ECO:0007669"/>
    <property type="project" value="TreeGrafter"/>
</dbReference>
<evidence type="ECO:0000313" key="4">
    <source>
        <dbReference type="Proteomes" id="UP000244441"/>
    </source>
</evidence>
<dbReference type="InterPro" id="IPR051199">
    <property type="entry name" value="LPS_LOS_Heptosyltrfase"/>
</dbReference>
<keyword evidence="4" id="KW-1185">Reference proteome</keyword>
<dbReference type="PANTHER" id="PTHR30160">
    <property type="entry name" value="TETRAACYLDISACCHARIDE 4'-KINASE-RELATED"/>
    <property type="match status" value="1"/>
</dbReference>
<dbReference type="GO" id="GO:0009244">
    <property type="term" value="P:lipopolysaccharide core region biosynthetic process"/>
    <property type="evidence" value="ECO:0007669"/>
    <property type="project" value="TreeGrafter"/>
</dbReference>
<proteinExistence type="predicted"/>
<dbReference type="Gene3D" id="3.40.50.2000">
    <property type="entry name" value="Glycogen Phosphorylase B"/>
    <property type="match status" value="2"/>
</dbReference>
<reference evidence="3 4" key="1">
    <citation type="submission" date="2018-01" db="EMBL/GenBank/DDBJ databases">
        <title>Genome sequence of a Cantenovulum-like bacteria.</title>
        <authorList>
            <person name="Tan W.R."/>
            <person name="Lau N.-S."/>
            <person name="Go F."/>
            <person name="Amirul A.-A.A."/>
        </authorList>
    </citation>
    <scope>NUCLEOTIDE SEQUENCE [LARGE SCALE GENOMIC DNA]</scope>
    <source>
        <strain evidence="3 4">CCB-QB4</strain>
    </source>
</reference>
<keyword evidence="1" id="KW-0328">Glycosyltransferase</keyword>
<dbReference type="PANTHER" id="PTHR30160:SF1">
    <property type="entry name" value="LIPOPOLYSACCHARIDE 1,2-N-ACETYLGLUCOSAMINETRANSFERASE-RELATED"/>
    <property type="match status" value="1"/>
</dbReference>
<dbReference type="SUPFAM" id="SSF53756">
    <property type="entry name" value="UDP-Glycosyltransferase/glycogen phosphorylase"/>
    <property type="match status" value="1"/>
</dbReference>
<gene>
    <name evidence="3" type="ORF">C2869_18375</name>
</gene>
<evidence type="ECO:0000256" key="1">
    <source>
        <dbReference type="ARBA" id="ARBA00022676"/>
    </source>
</evidence>
<protein>
    <submittedName>
        <fullName evidence="3">Lipopolysaccharide heptosyltransferase</fullName>
    </submittedName>
</protein>
<evidence type="ECO:0000256" key="2">
    <source>
        <dbReference type="ARBA" id="ARBA00022679"/>
    </source>
</evidence>
<dbReference type="EMBL" id="CP026604">
    <property type="protein sequence ID" value="AWB68257.1"/>
    <property type="molecule type" value="Genomic_DNA"/>
</dbReference>
<name>A0A2S0VVL0_9ALTE</name>